<evidence type="ECO:0000256" key="4">
    <source>
        <dbReference type="SAM" id="MobiDB-lite"/>
    </source>
</evidence>
<feature type="repeat" description="ANK" evidence="3">
    <location>
        <begin position="927"/>
        <end position="959"/>
    </location>
</feature>
<evidence type="ECO:0008006" key="9">
    <source>
        <dbReference type="Google" id="ProtNLM"/>
    </source>
</evidence>
<proteinExistence type="predicted"/>
<dbReference type="Pfam" id="PF24883">
    <property type="entry name" value="NPHP3_N"/>
    <property type="match status" value="1"/>
</dbReference>
<dbReference type="SUPFAM" id="SSF48403">
    <property type="entry name" value="Ankyrin repeat"/>
    <property type="match status" value="2"/>
</dbReference>
<keyword evidence="1" id="KW-0677">Repeat</keyword>
<dbReference type="InterPro" id="IPR054471">
    <property type="entry name" value="GPIID_WHD"/>
</dbReference>
<evidence type="ECO:0000259" key="6">
    <source>
        <dbReference type="Pfam" id="PF24883"/>
    </source>
</evidence>
<dbReference type="InterPro" id="IPR002110">
    <property type="entry name" value="Ankyrin_rpt"/>
</dbReference>
<dbReference type="AlphaFoldDB" id="A0AAV9GMZ6"/>
<dbReference type="Gene3D" id="3.40.50.300">
    <property type="entry name" value="P-loop containing nucleotide triphosphate hydrolases"/>
    <property type="match status" value="1"/>
</dbReference>
<evidence type="ECO:0000256" key="2">
    <source>
        <dbReference type="ARBA" id="ARBA00023043"/>
    </source>
</evidence>
<evidence type="ECO:0000259" key="5">
    <source>
        <dbReference type="Pfam" id="PF22939"/>
    </source>
</evidence>
<dbReference type="InterPro" id="IPR036770">
    <property type="entry name" value="Ankyrin_rpt-contain_sf"/>
</dbReference>
<feature type="domain" description="Nephrocystin 3-like N-terminal" evidence="6">
    <location>
        <begin position="99"/>
        <end position="263"/>
    </location>
</feature>
<dbReference type="EMBL" id="MU865941">
    <property type="protein sequence ID" value="KAK4448732.1"/>
    <property type="molecule type" value="Genomic_DNA"/>
</dbReference>
<dbReference type="SMART" id="SM00248">
    <property type="entry name" value="ANK"/>
    <property type="match status" value="9"/>
</dbReference>
<keyword evidence="2 3" id="KW-0040">ANK repeat</keyword>
<dbReference type="Gene3D" id="1.25.40.20">
    <property type="entry name" value="Ankyrin repeat-containing domain"/>
    <property type="match status" value="3"/>
</dbReference>
<feature type="compositionally biased region" description="Acidic residues" evidence="4">
    <location>
        <begin position="611"/>
        <end position="632"/>
    </location>
</feature>
<feature type="domain" description="GPI inositol-deacylase winged helix" evidence="5">
    <location>
        <begin position="371"/>
        <end position="457"/>
    </location>
</feature>
<dbReference type="SUPFAM" id="SSF52540">
    <property type="entry name" value="P-loop containing nucleoside triphosphate hydrolases"/>
    <property type="match status" value="1"/>
</dbReference>
<feature type="repeat" description="ANK" evidence="3">
    <location>
        <begin position="894"/>
        <end position="926"/>
    </location>
</feature>
<reference evidence="7" key="1">
    <citation type="journal article" date="2023" name="Mol. Phylogenet. Evol.">
        <title>Genome-scale phylogeny and comparative genomics of the fungal order Sordariales.</title>
        <authorList>
            <person name="Hensen N."/>
            <person name="Bonometti L."/>
            <person name="Westerberg I."/>
            <person name="Brannstrom I.O."/>
            <person name="Guillou S."/>
            <person name="Cros-Aarteil S."/>
            <person name="Calhoun S."/>
            <person name="Haridas S."/>
            <person name="Kuo A."/>
            <person name="Mondo S."/>
            <person name="Pangilinan J."/>
            <person name="Riley R."/>
            <person name="LaButti K."/>
            <person name="Andreopoulos B."/>
            <person name="Lipzen A."/>
            <person name="Chen C."/>
            <person name="Yan M."/>
            <person name="Daum C."/>
            <person name="Ng V."/>
            <person name="Clum A."/>
            <person name="Steindorff A."/>
            <person name="Ohm R.A."/>
            <person name="Martin F."/>
            <person name="Silar P."/>
            <person name="Natvig D.O."/>
            <person name="Lalanne C."/>
            <person name="Gautier V."/>
            <person name="Ament-Velasquez S.L."/>
            <person name="Kruys A."/>
            <person name="Hutchinson M.I."/>
            <person name="Powell A.J."/>
            <person name="Barry K."/>
            <person name="Miller A.N."/>
            <person name="Grigoriev I.V."/>
            <person name="Debuchy R."/>
            <person name="Gladieux P."/>
            <person name="Hiltunen Thoren M."/>
            <person name="Johannesson H."/>
        </authorList>
    </citation>
    <scope>NUCLEOTIDE SEQUENCE</scope>
    <source>
        <strain evidence="7">PSN243</strain>
    </source>
</reference>
<feature type="repeat" description="ANK" evidence="3">
    <location>
        <begin position="729"/>
        <end position="761"/>
    </location>
</feature>
<evidence type="ECO:0000313" key="8">
    <source>
        <dbReference type="Proteomes" id="UP001321760"/>
    </source>
</evidence>
<feature type="compositionally biased region" description="Low complexity" evidence="4">
    <location>
        <begin position="657"/>
        <end position="671"/>
    </location>
</feature>
<dbReference type="PROSITE" id="PS50297">
    <property type="entry name" value="ANK_REP_REGION"/>
    <property type="match status" value="3"/>
</dbReference>
<dbReference type="PROSITE" id="PS50088">
    <property type="entry name" value="ANK_REPEAT"/>
    <property type="match status" value="4"/>
</dbReference>
<dbReference type="InterPro" id="IPR027417">
    <property type="entry name" value="P-loop_NTPase"/>
</dbReference>
<evidence type="ECO:0000313" key="7">
    <source>
        <dbReference type="EMBL" id="KAK4448732.1"/>
    </source>
</evidence>
<dbReference type="PANTHER" id="PTHR24198">
    <property type="entry name" value="ANKYRIN REPEAT AND PROTEIN KINASE DOMAIN-CONTAINING PROTEIN"/>
    <property type="match status" value="1"/>
</dbReference>
<feature type="repeat" description="ANK" evidence="3">
    <location>
        <begin position="1026"/>
        <end position="1058"/>
    </location>
</feature>
<dbReference type="PANTHER" id="PTHR24198:SF165">
    <property type="entry name" value="ANKYRIN REPEAT-CONTAINING PROTEIN-RELATED"/>
    <property type="match status" value="1"/>
</dbReference>
<evidence type="ECO:0000256" key="1">
    <source>
        <dbReference type="ARBA" id="ARBA00022737"/>
    </source>
</evidence>
<name>A0AAV9GMZ6_9PEZI</name>
<keyword evidence="8" id="KW-1185">Reference proteome</keyword>
<protein>
    <recommendedName>
        <fullName evidence="9">NACHT domain-containing protein</fullName>
    </recommendedName>
</protein>
<dbReference type="Proteomes" id="UP001321760">
    <property type="component" value="Unassembled WGS sequence"/>
</dbReference>
<dbReference type="Pfam" id="PF12796">
    <property type="entry name" value="Ank_2"/>
    <property type="match status" value="3"/>
</dbReference>
<gene>
    <name evidence="7" type="ORF">QBC34DRAFT_406642</name>
</gene>
<dbReference type="Pfam" id="PF22939">
    <property type="entry name" value="WHD_GPIID"/>
    <property type="match status" value="1"/>
</dbReference>
<sequence length="1105" mass="122133">MDSPAMSSPGRRSLATSGNVTFGSIEDNSGVIAASLHNSNVIGTQKTTNNYYPKPIERVKTTVEVQAKVLNWLCPLTTKNKLTAPAEDRRVNKSHPNAGQRFLDSDAFTRWLADSDGDPITRLWCFGSPGAGKTFLASRVQQHLRTINSEFQSQGGKSGVAFLYLNYQFPTTTDQLLGCIIRQLIESQPNEPLPEGVKLQCESHKGTTMLPRDLVTLLEKVTAGRLVHVVVDALDECPANTRSEIMGILKSLGGKLRWMITSRFVEDFELLFAGFHRVKISANPDDVSDYIEHCIDESPRLREFTRLDTSLKADIHKQVLAKSQDMFLLVRLHMESLEAAVLSDEVRDLLNDLSDNIDTIYDEILNRIERQVSTGRNIATKTIRWVASAARPLSIEELQHALAVEIGETALRPGRKPLIDDILGFCCGLIVIGQSNTAQLVHYTASTYIRNSDRTRDLFRGAHTMIAGVCATYMCIPRLEMPDDPARQMSYAIDLYDDPDDYSDPEIFAMQRNSINPECYEEKGKPLSFWTKIRAYPLVRYAAVYLGYHLRSMADLEADGARRALDLTKRMLNERPKRNFYNRLLFSAEAYPPTLMDSDFFDHYPAGSATDDDYSEYTDSDLEMESEDEESDQSPTYDGLSALFDSDSQSSDDKSRTSSSMSSHVPDSPLSAGPDIHSLPAPVLDEPKQETPAYREITPLHIAAQIGMPTLVQAFLDDDPTMLQAEDQYGLTPLVVALRCGHADSATVLLDAGASIDIKSKLGRMALLYMVQSIDGCDSLAACVLDRAACVSIAPSTPTSGPLELWLCFLAWASSLCVAAVTLISSIVKASQTQAMNIGNMDSSHDIPWSASEDDYLKLTSAAYRGDRDTIHTLIHNNRILVEEQLNETVLHHLATLALFLAVEGGHGEVVRLLVGNGVGANSTDYNRNTPLHRAAARKNAEMVQTLLDLGADLWAEDRWRNTPWDVAARSQCHTVCRILIENGANVNHQGEDGVHLIYQAAAGGNATSVKFLLDLGVNPSIVTDFGWAPLHWAANNGHTECVIMLLDSGADVNPVSDQYKTPLDMAINQGREEIEAILRGKGGMVAREVLLQKGHQAQYWYGRF</sequence>
<evidence type="ECO:0000256" key="3">
    <source>
        <dbReference type="PROSITE-ProRule" id="PRU00023"/>
    </source>
</evidence>
<reference evidence="7" key="2">
    <citation type="submission" date="2023-05" db="EMBL/GenBank/DDBJ databases">
        <authorList>
            <consortium name="Lawrence Berkeley National Laboratory"/>
            <person name="Steindorff A."/>
            <person name="Hensen N."/>
            <person name="Bonometti L."/>
            <person name="Westerberg I."/>
            <person name="Brannstrom I.O."/>
            <person name="Guillou S."/>
            <person name="Cros-Aarteil S."/>
            <person name="Calhoun S."/>
            <person name="Haridas S."/>
            <person name="Kuo A."/>
            <person name="Mondo S."/>
            <person name="Pangilinan J."/>
            <person name="Riley R."/>
            <person name="Labutti K."/>
            <person name="Andreopoulos B."/>
            <person name="Lipzen A."/>
            <person name="Chen C."/>
            <person name="Yanf M."/>
            <person name="Daum C."/>
            <person name="Ng V."/>
            <person name="Clum A."/>
            <person name="Ohm R."/>
            <person name="Martin F."/>
            <person name="Silar P."/>
            <person name="Natvig D."/>
            <person name="Lalanne C."/>
            <person name="Gautier V."/>
            <person name="Ament-Velasquez S.L."/>
            <person name="Kruys A."/>
            <person name="Hutchinson M.I."/>
            <person name="Powell A.J."/>
            <person name="Barry K."/>
            <person name="Miller A.N."/>
            <person name="Grigoriev I.V."/>
            <person name="Debuchy R."/>
            <person name="Gladieux P."/>
            <person name="Thoren M.H."/>
            <person name="Johannesson H."/>
        </authorList>
    </citation>
    <scope>NUCLEOTIDE SEQUENCE</scope>
    <source>
        <strain evidence="7">PSN243</strain>
    </source>
</reference>
<organism evidence="7 8">
    <name type="scientific">Podospora aff. communis PSN243</name>
    <dbReference type="NCBI Taxonomy" id="3040156"/>
    <lineage>
        <taxon>Eukaryota</taxon>
        <taxon>Fungi</taxon>
        <taxon>Dikarya</taxon>
        <taxon>Ascomycota</taxon>
        <taxon>Pezizomycotina</taxon>
        <taxon>Sordariomycetes</taxon>
        <taxon>Sordariomycetidae</taxon>
        <taxon>Sordariales</taxon>
        <taxon>Podosporaceae</taxon>
        <taxon>Podospora</taxon>
    </lineage>
</organism>
<dbReference type="InterPro" id="IPR056884">
    <property type="entry name" value="NPHP3-like_N"/>
</dbReference>
<accession>A0AAV9GMZ6</accession>
<feature type="region of interest" description="Disordered" evidence="4">
    <location>
        <begin position="611"/>
        <end position="685"/>
    </location>
</feature>
<comment type="caution">
    <text evidence="7">The sequence shown here is derived from an EMBL/GenBank/DDBJ whole genome shotgun (WGS) entry which is preliminary data.</text>
</comment>